<feature type="coiled-coil region" evidence="1">
    <location>
        <begin position="60"/>
        <end position="87"/>
    </location>
</feature>
<evidence type="ECO:0000313" key="3">
    <source>
        <dbReference type="EMBL" id="MDQ0557185.1"/>
    </source>
</evidence>
<keyword evidence="1" id="KW-0175">Coiled coil</keyword>
<dbReference type="InterPro" id="IPR002611">
    <property type="entry name" value="IstB_ATP-bd"/>
</dbReference>
<dbReference type="InterPro" id="IPR027417">
    <property type="entry name" value="P-loop_NTPase"/>
</dbReference>
<dbReference type="PANTHER" id="PTHR30050:SF4">
    <property type="entry name" value="ATP-BINDING PROTEIN RV3427C IN INSERTION SEQUENCE-RELATED"/>
    <property type="match status" value="1"/>
</dbReference>
<evidence type="ECO:0000313" key="4">
    <source>
        <dbReference type="Proteomes" id="UP001232584"/>
    </source>
</evidence>
<keyword evidence="4" id="KW-1185">Reference proteome</keyword>
<dbReference type="NCBIfam" id="NF005304">
    <property type="entry name" value="PRK06835.1"/>
    <property type="match status" value="1"/>
</dbReference>
<dbReference type="Gene3D" id="3.40.50.300">
    <property type="entry name" value="P-loop containing nucleotide triphosphate hydrolases"/>
    <property type="match status" value="1"/>
</dbReference>
<gene>
    <name evidence="3" type="ORF">QOZ92_002303</name>
</gene>
<dbReference type="RefSeq" id="WP_307507913.1">
    <property type="nucleotide sequence ID" value="NZ_BAAACE010000012.1"/>
</dbReference>
<name>A0ABU0N202_9FIRM</name>
<protein>
    <submittedName>
        <fullName evidence="3">DNA replication protein DnaC</fullName>
    </submittedName>
</protein>
<reference evidence="3 4" key="1">
    <citation type="submission" date="2023-07" db="EMBL/GenBank/DDBJ databases">
        <title>Genomic Encyclopedia of Type Strains, Phase IV (KMG-IV): sequencing the most valuable type-strain genomes for metagenomic binning, comparative biology and taxonomic classification.</title>
        <authorList>
            <person name="Goeker M."/>
        </authorList>
    </citation>
    <scope>NUCLEOTIDE SEQUENCE [LARGE SCALE GENOMIC DNA]</scope>
    <source>
        <strain evidence="3 4">DSM 15049</strain>
    </source>
</reference>
<evidence type="ECO:0000256" key="1">
    <source>
        <dbReference type="SAM" id="Coils"/>
    </source>
</evidence>
<dbReference type="CDD" id="cd00009">
    <property type="entry name" value="AAA"/>
    <property type="match status" value="1"/>
</dbReference>
<dbReference type="PANTHER" id="PTHR30050">
    <property type="entry name" value="CHROMOSOMAL REPLICATION INITIATOR PROTEIN DNAA"/>
    <property type="match status" value="1"/>
</dbReference>
<feature type="domain" description="AAA+ ATPase" evidence="2">
    <location>
        <begin position="184"/>
        <end position="317"/>
    </location>
</feature>
<accession>A0ABU0N202</accession>
<evidence type="ECO:0000259" key="2">
    <source>
        <dbReference type="SMART" id="SM00382"/>
    </source>
</evidence>
<dbReference type="SUPFAM" id="SSF52540">
    <property type="entry name" value="P-loop containing nucleoside triphosphate hydrolases"/>
    <property type="match status" value="1"/>
</dbReference>
<dbReference type="Pfam" id="PF01695">
    <property type="entry name" value="IstB_IS21"/>
    <property type="match status" value="1"/>
</dbReference>
<organism evidence="3 4">
    <name type="scientific">Paraclostridium ghonii</name>
    <dbReference type="NCBI Taxonomy" id="29358"/>
    <lineage>
        <taxon>Bacteria</taxon>
        <taxon>Bacillati</taxon>
        <taxon>Bacillota</taxon>
        <taxon>Clostridia</taxon>
        <taxon>Peptostreptococcales</taxon>
        <taxon>Peptostreptococcaceae</taxon>
        <taxon>Paraclostridium</taxon>
    </lineage>
</organism>
<comment type="caution">
    <text evidence="3">The sequence shown here is derived from an EMBL/GenBank/DDBJ whole genome shotgun (WGS) entry which is preliminary data.</text>
</comment>
<dbReference type="SMART" id="SM00382">
    <property type="entry name" value="AAA"/>
    <property type="match status" value="1"/>
</dbReference>
<dbReference type="InterPro" id="IPR003593">
    <property type="entry name" value="AAA+_ATPase"/>
</dbReference>
<dbReference type="Proteomes" id="UP001232584">
    <property type="component" value="Unassembled WGS sequence"/>
</dbReference>
<sequence>MNENTIRQILTSYERKREQNEIDLKNRKKDIYSKIPNIEKIDDEIAKVGLNLTKSILLNKNNRENILNESKIKMDNLRQEKERLLLNHGISPSDLELKHACNVCKDTGFLKNGKKCNCFKQQIINEFYKMSNLDKMLMKQNFANFDFDVFSTQITEGSNISPRENIISISDICSKFVSNFDLENEENLLFYGGTGLGKTYMCNCIAKDLLDKGYLVIYQTSFKILEILEDYKFKRGASTKLIEENYKNLFDCDLLIIDDLGTELNNSFTSSEIFNIINTRLISGKKIIISTNLTPHQLGKTYTQRTLSRILDKFTMLKFIGKDLRWEQKVTK</sequence>
<proteinExistence type="predicted"/>
<dbReference type="EMBL" id="JAUSWG010000009">
    <property type="protein sequence ID" value="MDQ0557185.1"/>
    <property type="molecule type" value="Genomic_DNA"/>
</dbReference>